<dbReference type="Proteomes" id="UP001597079">
    <property type="component" value="Unassembled WGS sequence"/>
</dbReference>
<dbReference type="InterPro" id="IPR029062">
    <property type="entry name" value="Class_I_gatase-like"/>
</dbReference>
<dbReference type="InterPro" id="IPR011697">
    <property type="entry name" value="Peptidase_C26"/>
</dbReference>
<dbReference type="Gene3D" id="3.40.50.880">
    <property type="match status" value="1"/>
</dbReference>
<dbReference type="PROSITE" id="PS51273">
    <property type="entry name" value="GATASE_TYPE_1"/>
    <property type="match status" value="1"/>
</dbReference>
<organism evidence="1 2">
    <name type="scientific">Alicyclobacillus fodiniaquatilis</name>
    <dbReference type="NCBI Taxonomy" id="1661150"/>
    <lineage>
        <taxon>Bacteria</taxon>
        <taxon>Bacillati</taxon>
        <taxon>Bacillota</taxon>
        <taxon>Bacilli</taxon>
        <taxon>Bacillales</taxon>
        <taxon>Alicyclobacillaceae</taxon>
        <taxon>Alicyclobacillus</taxon>
    </lineage>
</organism>
<evidence type="ECO:0000313" key="2">
    <source>
        <dbReference type="Proteomes" id="UP001597079"/>
    </source>
</evidence>
<sequence length="244" mass="26659">MVRPLIGLTGMRHVRATNLPGMPLPGVALSDDYTEGVERAGGLPVVIPFLSDDTLAQIATRLDGLLLSGGEDVDPTTFGEEPMYGLGNVVAERDRLEIALIHLMRAQGKPVLGICRGIQMLNVALGGTLYQDLPRQWKGKIQHAQKAARNHVSHRVKIEPGSRLAACFDGEKTLKVNSFHHQAIRKLAEPLRAVAWDAENLVEAVEATSGPFMLGVQWHPENLWRTDTKTLGLFRALVEAVQGK</sequence>
<keyword evidence="2" id="KW-1185">Reference proteome</keyword>
<dbReference type="RefSeq" id="WP_377943545.1">
    <property type="nucleotide sequence ID" value="NZ_JBHUCX010000035.1"/>
</dbReference>
<dbReference type="Pfam" id="PF07722">
    <property type="entry name" value="Peptidase_C26"/>
    <property type="match status" value="1"/>
</dbReference>
<dbReference type="InterPro" id="IPR044668">
    <property type="entry name" value="PuuD-like"/>
</dbReference>
<accession>A0ABW4JHE9</accession>
<keyword evidence="1" id="KW-0378">Hydrolase</keyword>
<protein>
    <submittedName>
        <fullName evidence="1">Gamma-glutamyl-gamma-aminobutyrate hydrolase family protein</fullName>
    </submittedName>
</protein>
<reference evidence="2" key="1">
    <citation type="journal article" date="2019" name="Int. J. Syst. Evol. Microbiol.">
        <title>The Global Catalogue of Microorganisms (GCM) 10K type strain sequencing project: providing services to taxonomists for standard genome sequencing and annotation.</title>
        <authorList>
            <consortium name="The Broad Institute Genomics Platform"/>
            <consortium name="The Broad Institute Genome Sequencing Center for Infectious Disease"/>
            <person name="Wu L."/>
            <person name="Ma J."/>
        </authorList>
    </citation>
    <scope>NUCLEOTIDE SEQUENCE [LARGE SCALE GENOMIC DNA]</scope>
    <source>
        <strain evidence="2">CGMCC 1.12286</strain>
    </source>
</reference>
<dbReference type="EMBL" id="JBHUCX010000035">
    <property type="protein sequence ID" value="MFD1675659.1"/>
    <property type="molecule type" value="Genomic_DNA"/>
</dbReference>
<proteinExistence type="predicted"/>
<dbReference type="CDD" id="cd01745">
    <property type="entry name" value="GATase1_2"/>
    <property type="match status" value="1"/>
</dbReference>
<dbReference type="GO" id="GO:0016787">
    <property type="term" value="F:hydrolase activity"/>
    <property type="evidence" value="ECO:0007669"/>
    <property type="project" value="UniProtKB-KW"/>
</dbReference>
<dbReference type="PANTHER" id="PTHR43235">
    <property type="entry name" value="GLUTAMINE AMIDOTRANSFERASE PB2B2.05-RELATED"/>
    <property type="match status" value="1"/>
</dbReference>
<dbReference type="PANTHER" id="PTHR43235:SF1">
    <property type="entry name" value="GLUTAMINE AMIDOTRANSFERASE PB2B2.05-RELATED"/>
    <property type="match status" value="1"/>
</dbReference>
<comment type="caution">
    <text evidence="1">The sequence shown here is derived from an EMBL/GenBank/DDBJ whole genome shotgun (WGS) entry which is preliminary data.</text>
</comment>
<evidence type="ECO:0000313" key="1">
    <source>
        <dbReference type="EMBL" id="MFD1675659.1"/>
    </source>
</evidence>
<gene>
    <name evidence="1" type="ORF">ACFSB2_13240</name>
</gene>
<name>A0ABW4JHE9_9BACL</name>
<dbReference type="SUPFAM" id="SSF52317">
    <property type="entry name" value="Class I glutamine amidotransferase-like"/>
    <property type="match status" value="1"/>
</dbReference>